<dbReference type="PROSITE" id="PS51257">
    <property type="entry name" value="PROKAR_LIPOPROTEIN"/>
    <property type="match status" value="1"/>
</dbReference>
<feature type="chain" id="PRO_5045197012" description="Lipoprotein" evidence="1">
    <location>
        <begin position="18"/>
        <end position="135"/>
    </location>
</feature>
<keyword evidence="1" id="KW-0732">Signal</keyword>
<accession>A0ABQ2C072</accession>
<dbReference type="Proteomes" id="UP000624701">
    <property type="component" value="Unassembled WGS sequence"/>
</dbReference>
<evidence type="ECO:0008006" key="4">
    <source>
        <dbReference type="Google" id="ProtNLM"/>
    </source>
</evidence>
<gene>
    <name evidence="2" type="ORF">GCM10011444_21780</name>
</gene>
<reference evidence="3" key="1">
    <citation type="journal article" date="2019" name="Int. J. Syst. Evol. Microbiol.">
        <title>The Global Catalogue of Microorganisms (GCM) 10K type strain sequencing project: providing services to taxonomists for standard genome sequencing and annotation.</title>
        <authorList>
            <consortium name="The Broad Institute Genomics Platform"/>
            <consortium name="The Broad Institute Genome Sequencing Center for Infectious Disease"/>
            <person name="Wu L."/>
            <person name="Ma J."/>
        </authorList>
    </citation>
    <scope>NUCLEOTIDE SEQUENCE [LARGE SCALE GENOMIC DNA]</scope>
    <source>
        <strain evidence="3">CCM 8681</strain>
    </source>
</reference>
<organism evidence="2 3">
    <name type="scientific">Winogradskyella haliclonae</name>
    <dbReference type="NCBI Taxonomy" id="2048558"/>
    <lineage>
        <taxon>Bacteria</taxon>
        <taxon>Pseudomonadati</taxon>
        <taxon>Bacteroidota</taxon>
        <taxon>Flavobacteriia</taxon>
        <taxon>Flavobacteriales</taxon>
        <taxon>Flavobacteriaceae</taxon>
        <taxon>Winogradskyella</taxon>
    </lineage>
</organism>
<evidence type="ECO:0000313" key="2">
    <source>
        <dbReference type="EMBL" id="GGI57869.1"/>
    </source>
</evidence>
<comment type="caution">
    <text evidence="2">The sequence shown here is derived from an EMBL/GenBank/DDBJ whole genome shotgun (WGS) entry which is preliminary data.</text>
</comment>
<name>A0ABQ2C072_9FLAO</name>
<dbReference type="EMBL" id="BMDQ01000003">
    <property type="protein sequence ID" value="GGI57869.1"/>
    <property type="molecule type" value="Genomic_DNA"/>
</dbReference>
<keyword evidence="3" id="KW-1185">Reference proteome</keyword>
<evidence type="ECO:0000313" key="3">
    <source>
        <dbReference type="Proteomes" id="UP000624701"/>
    </source>
</evidence>
<protein>
    <recommendedName>
        <fullName evidence="4">Lipoprotein</fullName>
    </recommendedName>
</protein>
<evidence type="ECO:0000256" key="1">
    <source>
        <dbReference type="SAM" id="SignalP"/>
    </source>
</evidence>
<proteinExistence type="predicted"/>
<dbReference type="RefSeq" id="WP_188374793.1">
    <property type="nucleotide sequence ID" value="NZ_BMDQ01000003.1"/>
</dbReference>
<sequence length="135" mass="15154">MKSKTTFILLFSFLALLSCDEALECLFGVNPEINETSISSATLDENYFQRITAEVDNAANDNSYDYFFDIIGDLPPGVDAVFFARSIELIGVPEETGAFEFTVFLSVERFEDGFYDSSPTCNDSARRDFTLFVNE</sequence>
<feature type="signal peptide" evidence="1">
    <location>
        <begin position="1"/>
        <end position="17"/>
    </location>
</feature>